<dbReference type="Proteomes" id="UP000050491">
    <property type="component" value="Unassembled WGS sequence"/>
</dbReference>
<sequence length="270" mass="30194">MRYGWFGFVWFFSSLTLASTLSFGVVPQQSPEELAKRWVPILESLSKSTGMDVEFRTAATIPEFEQRVLKGEYDVVYMNPYHYTLFHQNPGYIAFAKQKDQKLQGIIVVAKQSPIRSIQELNLHTLAFPSPAAFAATIIPQASLIQQGINIDSKYVSSHDSVYLNVANGFFIAGGGIKRTFDTASKAVTNQLRILWESPSFTPHAFAYHPKLSHDQVVTLRAALLNLSQTEQGKLQLQAIGFTGIEAAQDSDWDDIRALNIQTLSHLLKE</sequence>
<dbReference type="RefSeq" id="WP_055064468.1">
    <property type="nucleotide sequence ID" value="NZ_LBGP01000010.1"/>
</dbReference>
<organism evidence="1 2">
    <name type="scientific">Vibrio metoecus</name>
    <dbReference type="NCBI Taxonomy" id="1481663"/>
    <lineage>
        <taxon>Bacteria</taxon>
        <taxon>Pseudomonadati</taxon>
        <taxon>Pseudomonadota</taxon>
        <taxon>Gammaproteobacteria</taxon>
        <taxon>Vibrionales</taxon>
        <taxon>Vibrionaceae</taxon>
        <taxon>Vibrio</taxon>
    </lineage>
</organism>
<reference evidence="1 2" key="1">
    <citation type="journal article" date="2015" name="Genome Biol. Evol.">
        <title>The Dynamics of Genetic Interactions between Vibrio metoecus and Vibrio cholerae, Two Close Relatives Co-Occurring in the Environment.</title>
        <authorList>
            <person name="Orata F.D."/>
            <person name="Kirchberger P.C."/>
            <person name="Meheust R."/>
            <person name="Barlow E.J."/>
            <person name="Tarr C.L."/>
            <person name="Boucher Y."/>
        </authorList>
    </citation>
    <scope>NUCLEOTIDE SEQUENCE [LARGE SCALE GENOMIC DNA]</scope>
    <source>
        <strain evidence="1 2">YB5B04</strain>
    </source>
</reference>
<protein>
    <submittedName>
        <fullName evidence="1">Phosphate ABC transporter substrate-binding protein</fullName>
    </submittedName>
</protein>
<evidence type="ECO:0000313" key="2">
    <source>
        <dbReference type="Proteomes" id="UP000050491"/>
    </source>
</evidence>
<dbReference type="Pfam" id="PF12974">
    <property type="entry name" value="Phosphonate-bd"/>
    <property type="match status" value="1"/>
</dbReference>
<proteinExistence type="predicted"/>
<name>A0A0Q0TIY7_VIBMT</name>
<dbReference type="PANTHER" id="PTHR35841">
    <property type="entry name" value="PHOSPHONATES-BINDING PERIPLASMIC PROTEIN"/>
    <property type="match status" value="1"/>
</dbReference>
<evidence type="ECO:0000313" key="1">
    <source>
        <dbReference type="EMBL" id="KQB02096.1"/>
    </source>
</evidence>
<dbReference type="Gene3D" id="3.40.190.10">
    <property type="entry name" value="Periplasmic binding protein-like II"/>
    <property type="match status" value="2"/>
</dbReference>
<comment type="caution">
    <text evidence="1">The sequence shown here is derived from an EMBL/GenBank/DDBJ whole genome shotgun (WGS) entry which is preliminary data.</text>
</comment>
<gene>
    <name evidence="1" type="ORF">XV92_07140</name>
</gene>
<accession>A0A0Q0TIY7</accession>
<dbReference type="AlphaFoldDB" id="A0A0Q0TIY7"/>
<dbReference type="CDD" id="cd01071">
    <property type="entry name" value="PBP2_PhnD_like"/>
    <property type="match status" value="1"/>
</dbReference>
<dbReference type="SUPFAM" id="SSF53850">
    <property type="entry name" value="Periplasmic binding protein-like II"/>
    <property type="match status" value="1"/>
</dbReference>
<dbReference type="PATRIC" id="fig|1481663.12.peg.178"/>
<dbReference type="PANTHER" id="PTHR35841:SF1">
    <property type="entry name" value="PHOSPHONATES-BINDING PERIPLASMIC PROTEIN"/>
    <property type="match status" value="1"/>
</dbReference>
<dbReference type="EMBL" id="LBGP01000010">
    <property type="protein sequence ID" value="KQB02096.1"/>
    <property type="molecule type" value="Genomic_DNA"/>
</dbReference>
<dbReference type="OrthoDB" id="5343002at2"/>